<organism evidence="3 4">
    <name type="scientific">Chlorobium luteolum (strain DSM 273 / BCRC 81028 / 2530)</name>
    <name type="common">Pelodictyon luteolum</name>
    <dbReference type="NCBI Taxonomy" id="319225"/>
    <lineage>
        <taxon>Bacteria</taxon>
        <taxon>Pseudomonadati</taxon>
        <taxon>Chlorobiota</taxon>
        <taxon>Chlorobiia</taxon>
        <taxon>Chlorobiales</taxon>
        <taxon>Chlorobiaceae</taxon>
        <taxon>Chlorobium/Pelodictyon group</taxon>
        <taxon>Pelodictyon</taxon>
    </lineage>
</organism>
<dbReference type="Proteomes" id="UP000002709">
    <property type="component" value="Chromosome"/>
</dbReference>
<evidence type="ECO:0000259" key="2">
    <source>
        <dbReference type="PROSITE" id="PS50902"/>
    </source>
</evidence>
<evidence type="ECO:0000313" key="3">
    <source>
        <dbReference type="EMBL" id="ABB23720.1"/>
    </source>
</evidence>
<dbReference type="GO" id="GO:0009055">
    <property type="term" value="F:electron transfer activity"/>
    <property type="evidence" value="ECO:0007669"/>
    <property type="project" value="InterPro"/>
</dbReference>
<dbReference type="InterPro" id="IPR029039">
    <property type="entry name" value="Flavoprotein-like_sf"/>
</dbReference>
<keyword evidence="4" id="KW-1185">Reference proteome</keyword>
<dbReference type="AlphaFoldDB" id="Q3B4L1"/>
<name>Q3B4L1_CHLL3</name>
<dbReference type="SUPFAM" id="SSF52218">
    <property type="entry name" value="Flavoproteins"/>
    <property type="match status" value="1"/>
</dbReference>
<evidence type="ECO:0000313" key="4">
    <source>
        <dbReference type="Proteomes" id="UP000002709"/>
    </source>
</evidence>
<dbReference type="HOGENOM" id="CLU_102162_0_0_10"/>
<sequence length="237" mass="26630">MILLGKPYYSSLLFICWSEPPRNLQHMSYQSCTRREFLLKTAGYASLAISGWMFGRHLTVYGQECRRSTALVYATRYGATKECAEWILAGMGAPADLLDIERISYSDVLSGYDRLIIGSGIWANGVDQKILDFFEAGRGLLDEKLLATFIVCGSTTATIKGRAHIDGYFSSMHKTLSKSPSCSRAFGGRLIVEKLNDEDHKALTAFYRSFLQTELRDWDRTDPNQARSFGSALFTRL</sequence>
<dbReference type="PANTHER" id="PTHR38030">
    <property type="entry name" value="PROTOPORPHYRINOGEN IX DEHYDROGENASE [MENAQUINONE]"/>
    <property type="match status" value="1"/>
</dbReference>
<dbReference type="InterPro" id="IPR026816">
    <property type="entry name" value="Flavodoxin_dom"/>
</dbReference>
<dbReference type="KEGG" id="plt:Plut_0855"/>
<dbReference type="EMBL" id="CP000096">
    <property type="protein sequence ID" value="ABB23720.1"/>
    <property type="molecule type" value="Genomic_DNA"/>
</dbReference>
<dbReference type="PANTHER" id="PTHR38030:SF2">
    <property type="entry name" value="PROTOPORPHYRINOGEN IX DEHYDROGENASE [QUINONE]"/>
    <property type="match status" value="1"/>
</dbReference>
<gene>
    <name evidence="3" type="ordered locus">Plut_0855</name>
</gene>
<dbReference type="Pfam" id="PF12724">
    <property type="entry name" value="Flavodoxin_5"/>
    <property type="match status" value="1"/>
</dbReference>
<dbReference type="GO" id="GO:0010181">
    <property type="term" value="F:FMN binding"/>
    <property type="evidence" value="ECO:0007669"/>
    <property type="project" value="InterPro"/>
</dbReference>
<dbReference type="GO" id="GO:0070819">
    <property type="term" value="F:menaquinone-dependent protoporphyrinogen oxidase activity"/>
    <property type="evidence" value="ECO:0007669"/>
    <property type="project" value="TreeGrafter"/>
</dbReference>
<dbReference type="Gene3D" id="3.40.50.360">
    <property type="match status" value="1"/>
</dbReference>
<feature type="domain" description="Flavodoxin-like" evidence="2">
    <location>
        <begin position="69"/>
        <end position="211"/>
    </location>
</feature>
<dbReference type="InterPro" id="IPR001226">
    <property type="entry name" value="Flavodoxin_CS"/>
</dbReference>
<reference evidence="4" key="1">
    <citation type="submission" date="2005-08" db="EMBL/GenBank/DDBJ databases">
        <title>Complete sequence of Pelodictyon luteolum DSM 273.</title>
        <authorList>
            <consortium name="US DOE Joint Genome Institute"/>
            <person name="Copeland A."/>
            <person name="Lucas S."/>
            <person name="Lapidus A."/>
            <person name="Barry K."/>
            <person name="Detter J.C."/>
            <person name="Glavina T."/>
            <person name="Hammon N."/>
            <person name="Israni S."/>
            <person name="Pitluck S."/>
            <person name="Bryant D."/>
            <person name="Schmutz J."/>
            <person name="Larimer F."/>
            <person name="Land M."/>
            <person name="Kyrpides N."/>
            <person name="Ivanova N."/>
            <person name="Richardson P."/>
        </authorList>
    </citation>
    <scope>NUCLEOTIDE SEQUENCE [LARGE SCALE GENOMIC DNA]</scope>
    <source>
        <strain evidence="4">DSM 273 / BCRC 81028 / 2530</strain>
    </source>
</reference>
<evidence type="ECO:0000256" key="1">
    <source>
        <dbReference type="ARBA" id="ARBA00001917"/>
    </source>
</evidence>
<protein>
    <recommendedName>
        <fullName evidence="2">Flavodoxin-like domain-containing protein</fullName>
    </recommendedName>
</protein>
<dbReference type="PROSITE" id="PS00201">
    <property type="entry name" value="FLAVODOXIN"/>
    <property type="match status" value="1"/>
</dbReference>
<proteinExistence type="predicted"/>
<dbReference type="InterPro" id="IPR008254">
    <property type="entry name" value="Flavodoxin/NO_synth"/>
</dbReference>
<dbReference type="GO" id="GO:0006783">
    <property type="term" value="P:heme biosynthetic process"/>
    <property type="evidence" value="ECO:0007669"/>
    <property type="project" value="TreeGrafter"/>
</dbReference>
<comment type="cofactor">
    <cofactor evidence="1">
        <name>FMN</name>
        <dbReference type="ChEBI" id="CHEBI:58210"/>
    </cofactor>
</comment>
<dbReference type="InterPro" id="IPR052200">
    <property type="entry name" value="Protoporphyrinogen_IX_DH"/>
</dbReference>
<accession>Q3B4L1</accession>
<dbReference type="PROSITE" id="PS50902">
    <property type="entry name" value="FLAVODOXIN_LIKE"/>
    <property type="match status" value="1"/>
</dbReference>